<name>A0ABN0RKK1_9FLAO</name>
<dbReference type="PANTHER" id="PTHR30292:SF0">
    <property type="entry name" value="5-OXOPROLINASE SUBUNIT A"/>
    <property type="match status" value="1"/>
</dbReference>
<gene>
    <name evidence="1" type="ORF">KLA_14795</name>
</gene>
<dbReference type="InterPro" id="IPR011330">
    <property type="entry name" value="Glyco_hydro/deAcase_b/a-brl"/>
</dbReference>
<evidence type="ECO:0000313" key="1">
    <source>
        <dbReference type="EMBL" id="EWH12406.1"/>
    </source>
</evidence>
<dbReference type="NCBIfam" id="NF003816">
    <property type="entry name" value="PRK05406.1-5"/>
    <property type="match status" value="1"/>
</dbReference>
<dbReference type="PANTHER" id="PTHR30292">
    <property type="entry name" value="UNCHARACTERIZED PROTEIN YBGL-RELATED"/>
    <property type="match status" value="1"/>
</dbReference>
<dbReference type="RefSeq" id="WP_034646649.1">
    <property type="nucleotide sequence ID" value="NZ_ARZX01000023.1"/>
</dbReference>
<keyword evidence="2" id="KW-1185">Reference proteome</keyword>
<protein>
    <submittedName>
        <fullName evidence="1">LamB/YcsF family protein</fullName>
    </submittedName>
</protein>
<dbReference type="NCBIfam" id="NF003814">
    <property type="entry name" value="PRK05406.1-3"/>
    <property type="match status" value="1"/>
</dbReference>
<organism evidence="1 2">
    <name type="scientific">Cellulophaga geojensis KL-A</name>
    <dbReference type="NCBI Taxonomy" id="1328323"/>
    <lineage>
        <taxon>Bacteria</taxon>
        <taxon>Pseudomonadati</taxon>
        <taxon>Bacteroidota</taxon>
        <taxon>Flavobacteriia</taxon>
        <taxon>Flavobacteriales</taxon>
        <taxon>Flavobacteriaceae</taxon>
        <taxon>Cellulophaga</taxon>
    </lineage>
</organism>
<dbReference type="Gene3D" id="3.20.20.370">
    <property type="entry name" value="Glycoside hydrolase/deacetylase"/>
    <property type="match status" value="1"/>
</dbReference>
<dbReference type="InterPro" id="IPR005501">
    <property type="entry name" value="LamB/YcsF/PxpA-like"/>
</dbReference>
<reference evidence="1 2" key="1">
    <citation type="journal article" date="2014" name="Genome Announc.">
        <title>Draft Genome Sequence of the Carrageenan-Degrading Bacterium Cellulophaga sp. Strain KL-A, Isolated from Decaying Marine Algae.</title>
        <authorList>
            <person name="Shan D."/>
            <person name="Ying J."/>
            <person name="Li X."/>
            <person name="Gao Z."/>
            <person name="Wei G."/>
            <person name="Shao Z."/>
        </authorList>
    </citation>
    <scope>NUCLEOTIDE SEQUENCE [LARGE SCALE GENOMIC DNA]</scope>
    <source>
        <strain evidence="1 2">KL-A</strain>
    </source>
</reference>
<dbReference type="Proteomes" id="UP000019275">
    <property type="component" value="Unassembled WGS sequence"/>
</dbReference>
<dbReference type="CDD" id="cd10801">
    <property type="entry name" value="LamB_YcsF_like_1"/>
    <property type="match status" value="1"/>
</dbReference>
<proteinExistence type="predicted"/>
<accession>A0ABN0RKK1</accession>
<comment type="caution">
    <text evidence="1">The sequence shown here is derived from an EMBL/GenBank/DDBJ whole genome shotgun (WGS) entry which is preliminary data.</text>
</comment>
<evidence type="ECO:0000313" key="2">
    <source>
        <dbReference type="Proteomes" id="UP000019275"/>
    </source>
</evidence>
<dbReference type="EMBL" id="ARZX01000023">
    <property type="protein sequence ID" value="EWH12406.1"/>
    <property type="molecule type" value="Genomic_DNA"/>
</dbReference>
<sequence length="246" mass="27304">MTVNTIDINVDVGEGVGNESQLMPYISSCNIACGGHAGTIDLMMHIVRLAKKHNVKIGAHPSFPDKENFGRVVMKMSNQELLNSIQKQLLNLLTIIEEEQTTLHHIKPHGALYNLAAVDENVAKVIVKAVKNINLPVKLYVPYNSVIASVAIEQGVEIMFEAFADRNYNDDLTLVSRSQKNAVIQDFDMLFNHVYGMFYSKKVVTVQGTIKTIKADTFCVHGDNPNAVKIIKQLKDKLKSLNIDVA</sequence>
<dbReference type="SUPFAM" id="SSF88713">
    <property type="entry name" value="Glycoside hydrolase/deacetylase"/>
    <property type="match status" value="1"/>
</dbReference>
<dbReference type="Pfam" id="PF03746">
    <property type="entry name" value="LamB_YcsF"/>
    <property type="match status" value="1"/>
</dbReference>